<feature type="compositionally biased region" description="Polar residues" evidence="1">
    <location>
        <begin position="483"/>
        <end position="492"/>
    </location>
</feature>
<dbReference type="Proteomes" id="UP001501333">
    <property type="component" value="Unassembled WGS sequence"/>
</dbReference>
<keyword evidence="2" id="KW-0472">Membrane</keyword>
<proteinExistence type="predicted"/>
<dbReference type="Gene3D" id="3.40.50.1110">
    <property type="entry name" value="SGNH hydrolase"/>
    <property type="match status" value="1"/>
</dbReference>
<evidence type="ECO:0000313" key="4">
    <source>
        <dbReference type="EMBL" id="GAA4120927.1"/>
    </source>
</evidence>
<name>A0ABP7XKF0_9FLAO</name>
<evidence type="ECO:0000259" key="3">
    <source>
        <dbReference type="Pfam" id="PF13472"/>
    </source>
</evidence>
<reference evidence="5" key="1">
    <citation type="journal article" date="2019" name="Int. J. Syst. Evol. Microbiol.">
        <title>The Global Catalogue of Microorganisms (GCM) 10K type strain sequencing project: providing services to taxonomists for standard genome sequencing and annotation.</title>
        <authorList>
            <consortium name="The Broad Institute Genomics Platform"/>
            <consortium name="The Broad Institute Genome Sequencing Center for Infectious Disease"/>
            <person name="Wu L."/>
            <person name="Ma J."/>
        </authorList>
    </citation>
    <scope>NUCLEOTIDE SEQUENCE [LARGE SCALE GENOMIC DNA]</scope>
    <source>
        <strain evidence="5">JCM 17386</strain>
    </source>
</reference>
<gene>
    <name evidence="4" type="ORF">GCM10022250_02150</name>
</gene>
<dbReference type="RefSeq" id="WP_229354818.1">
    <property type="nucleotide sequence ID" value="NZ_BAABAO010000001.1"/>
</dbReference>
<accession>A0ABP7XKF0</accession>
<dbReference type="Pfam" id="PF13472">
    <property type="entry name" value="Lipase_GDSL_2"/>
    <property type="match status" value="1"/>
</dbReference>
<feature type="domain" description="SGNH hydrolase-type esterase" evidence="3">
    <location>
        <begin position="293"/>
        <end position="443"/>
    </location>
</feature>
<evidence type="ECO:0000313" key="5">
    <source>
        <dbReference type="Proteomes" id="UP001501333"/>
    </source>
</evidence>
<comment type="caution">
    <text evidence="4">The sequence shown here is derived from an EMBL/GenBank/DDBJ whole genome shotgun (WGS) entry which is preliminary data.</text>
</comment>
<feature type="region of interest" description="Disordered" evidence="1">
    <location>
        <begin position="467"/>
        <end position="492"/>
    </location>
</feature>
<keyword evidence="5" id="KW-1185">Reference proteome</keyword>
<keyword evidence="2" id="KW-0812">Transmembrane</keyword>
<dbReference type="EMBL" id="BAABAO010000001">
    <property type="protein sequence ID" value="GAA4120927.1"/>
    <property type="molecule type" value="Genomic_DNA"/>
</dbReference>
<evidence type="ECO:0000256" key="2">
    <source>
        <dbReference type="SAM" id="Phobius"/>
    </source>
</evidence>
<feature type="transmembrane region" description="Helical" evidence="2">
    <location>
        <begin position="6"/>
        <end position="24"/>
    </location>
</feature>
<dbReference type="CDD" id="cd01825">
    <property type="entry name" value="SGNH_hydrolase_peri1"/>
    <property type="match status" value="1"/>
</dbReference>
<organism evidence="4 5">
    <name type="scientific">Flavobacterium chungbukense</name>
    <dbReference type="NCBI Taxonomy" id="877464"/>
    <lineage>
        <taxon>Bacteria</taxon>
        <taxon>Pseudomonadati</taxon>
        <taxon>Bacteroidota</taxon>
        <taxon>Flavobacteriia</taxon>
        <taxon>Flavobacteriales</taxon>
        <taxon>Flavobacteriaceae</taxon>
        <taxon>Flavobacterium</taxon>
    </lineage>
</organism>
<sequence>MNTKSYFFQSFAIVALALVAFIGFKQILPDKIFSDSKLDSKNILIDSLLLESVAKDSLALDDDSIAESERELKNQKIVFDQTEGIEFPAETFENYKGYQYLISFYEKLYQLEKNPQNKVRIAYYGDSMTDGDLIVQDVRTNYQERFGGNGVGFVSITSESAASRGSVKSTYSKNWKTQSYLNVKRPTSPFGVNGHVFFANDKSNPTWVQYEAGLSKYSTSLDNATLFYGRASKTGKVNFIIGKDTIRKSLSPNNLVNTLKVSSGNLKAFKANFIQADSIPIYGFNFDNGAGVHVDNFSQRGNSGLPISMFNADVMRAFNNNLKYDLIILHYGTNVLNYGTKNYSWYEKGMTKTVNKIKESFPGVSILIVSTADKSTKYDMEMKTDSAVVPLMKAQKHYALETQAGFVNLYTLMGGDGSMIKWVDEAPAKANKDYTHFNQRGAKAIGNLLYGQLNKGYEEYKVLRQKRDAEGTKPKPVKRAKSDSVSITKDSL</sequence>
<keyword evidence="2" id="KW-1133">Transmembrane helix</keyword>
<dbReference type="Gene3D" id="2.60.120.1360">
    <property type="match status" value="1"/>
</dbReference>
<dbReference type="SUPFAM" id="SSF52266">
    <property type="entry name" value="SGNH hydrolase"/>
    <property type="match status" value="1"/>
</dbReference>
<dbReference type="InterPro" id="IPR036514">
    <property type="entry name" value="SGNH_hydro_sf"/>
</dbReference>
<evidence type="ECO:0000256" key="1">
    <source>
        <dbReference type="SAM" id="MobiDB-lite"/>
    </source>
</evidence>
<protein>
    <recommendedName>
        <fullName evidence="3">SGNH hydrolase-type esterase domain-containing protein</fullName>
    </recommendedName>
</protein>
<dbReference type="InterPro" id="IPR013830">
    <property type="entry name" value="SGNH_hydro"/>
</dbReference>